<dbReference type="EMBL" id="CAMKVN010008892">
    <property type="protein sequence ID" value="CAI2192941.1"/>
    <property type="molecule type" value="Genomic_DNA"/>
</dbReference>
<gene>
    <name evidence="1" type="ORF">FWILDA_LOCUS15829</name>
</gene>
<keyword evidence="2" id="KW-1185">Reference proteome</keyword>
<sequence length="50" mass="5347">IMHKDASKQQKISDPKFVSYVAPKVLKEAVISTPAPSSSSTSTSILTNLD</sequence>
<name>A0A9W4WXG6_9GLOM</name>
<organism evidence="1 2">
    <name type="scientific">Funneliformis geosporum</name>
    <dbReference type="NCBI Taxonomy" id="1117311"/>
    <lineage>
        <taxon>Eukaryota</taxon>
        <taxon>Fungi</taxon>
        <taxon>Fungi incertae sedis</taxon>
        <taxon>Mucoromycota</taxon>
        <taxon>Glomeromycotina</taxon>
        <taxon>Glomeromycetes</taxon>
        <taxon>Glomerales</taxon>
        <taxon>Glomeraceae</taxon>
        <taxon>Funneliformis</taxon>
    </lineage>
</organism>
<accession>A0A9W4WXG6</accession>
<evidence type="ECO:0000313" key="2">
    <source>
        <dbReference type="Proteomes" id="UP001153678"/>
    </source>
</evidence>
<feature type="non-terminal residue" evidence="1">
    <location>
        <position position="1"/>
    </location>
</feature>
<comment type="caution">
    <text evidence="1">The sequence shown here is derived from an EMBL/GenBank/DDBJ whole genome shotgun (WGS) entry which is preliminary data.</text>
</comment>
<evidence type="ECO:0000313" key="1">
    <source>
        <dbReference type="EMBL" id="CAI2192941.1"/>
    </source>
</evidence>
<reference evidence="1" key="1">
    <citation type="submission" date="2022-08" db="EMBL/GenBank/DDBJ databases">
        <authorList>
            <person name="Kallberg Y."/>
            <person name="Tangrot J."/>
            <person name="Rosling A."/>
        </authorList>
    </citation>
    <scope>NUCLEOTIDE SEQUENCE</scope>
    <source>
        <strain evidence="1">Wild A</strain>
    </source>
</reference>
<protein>
    <submittedName>
        <fullName evidence="1">2241_t:CDS:1</fullName>
    </submittedName>
</protein>
<dbReference type="Proteomes" id="UP001153678">
    <property type="component" value="Unassembled WGS sequence"/>
</dbReference>
<proteinExistence type="predicted"/>
<dbReference type="AlphaFoldDB" id="A0A9W4WXG6"/>